<organism evidence="11 12">
    <name type="scientific">Fusobacterium hwasookii ChDC F206</name>
    <dbReference type="NCBI Taxonomy" id="1307443"/>
    <lineage>
        <taxon>Bacteria</taxon>
        <taxon>Fusobacteriati</taxon>
        <taxon>Fusobacteriota</taxon>
        <taxon>Fusobacteriia</taxon>
        <taxon>Fusobacteriales</taxon>
        <taxon>Fusobacteriaceae</taxon>
        <taxon>Fusobacterium</taxon>
    </lineage>
</organism>
<dbReference type="PROSITE" id="PS00718">
    <property type="entry name" value="SIGMA54_2"/>
    <property type="match status" value="1"/>
</dbReference>
<evidence type="ECO:0000256" key="1">
    <source>
        <dbReference type="ARBA" id="ARBA00008798"/>
    </source>
</evidence>
<dbReference type="Pfam" id="PF04963">
    <property type="entry name" value="Sigma54_CBD"/>
    <property type="match status" value="1"/>
</dbReference>
<keyword evidence="5" id="KW-0805">Transcription regulation</keyword>
<dbReference type="PRINTS" id="PR00045">
    <property type="entry name" value="SIGMA54FCT"/>
</dbReference>
<evidence type="ECO:0000256" key="2">
    <source>
        <dbReference type="ARBA" id="ARBA00022478"/>
    </source>
</evidence>
<keyword evidence="4" id="KW-0548">Nucleotidyltransferase</keyword>
<evidence type="ECO:0000256" key="5">
    <source>
        <dbReference type="ARBA" id="ARBA00023015"/>
    </source>
</evidence>
<dbReference type="PROSITE" id="PS50044">
    <property type="entry name" value="SIGMA54_3"/>
    <property type="match status" value="1"/>
</dbReference>
<evidence type="ECO:0000259" key="10">
    <source>
        <dbReference type="Pfam" id="PF04963"/>
    </source>
</evidence>
<dbReference type="GO" id="GO:0016987">
    <property type="term" value="F:sigma factor activity"/>
    <property type="evidence" value="ECO:0007669"/>
    <property type="project" value="UniProtKB-KW"/>
</dbReference>
<dbReference type="Gene3D" id="1.10.10.60">
    <property type="entry name" value="Homeodomain-like"/>
    <property type="match status" value="1"/>
</dbReference>
<dbReference type="AlphaFoldDB" id="A0AAC8WK68"/>
<dbReference type="GO" id="GO:0003677">
    <property type="term" value="F:DNA binding"/>
    <property type="evidence" value="ECO:0007669"/>
    <property type="project" value="UniProtKB-KW"/>
</dbReference>
<feature type="domain" description="RNA polymerase sigma factor 54 core-binding" evidence="10">
    <location>
        <begin position="73"/>
        <end position="255"/>
    </location>
</feature>
<dbReference type="PANTHER" id="PTHR32248:SF4">
    <property type="entry name" value="RNA POLYMERASE SIGMA-54 FACTOR"/>
    <property type="match status" value="1"/>
</dbReference>
<proteinExistence type="inferred from homology"/>
<dbReference type="EMBL" id="CP013336">
    <property type="protein sequence ID" value="ALQ35604.1"/>
    <property type="molecule type" value="Genomic_DNA"/>
</dbReference>
<dbReference type="GO" id="GO:0006352">
    <property type="term" value="P:DNA-templated transcription initiation"/>
    <property type="evidence" value="ECO:0007669"/>
    <property type="project" value="InterPro"/>
</dbReference>
<dbReference type="GO" id="GO:0016779">
    <property type="term" value="F:nucleotidyltransferase activity"/>
    <property type="evidence" value="ECO:0007669"/>
    <property type="project" value="UniProtKB-KW"/>
</dbReference>
<keyword evidence="7" id="KW-0238">DNA-binding</keyword>
<name>A0AAC8WK68_9FUSO</name>
<dbReference type="Proteomes" id="UP000068516">
    <property type="component" value="Chromosome"/>
</dbReference>
<dbReference type="GO" id="GO:0001216">
    <property type="term" value="F:DNA-binding transcription activator activity"/>
    <property type="evidence" value="ECO:0007669"/>
    <property type="project" value="InterPro"/>
</dbReference>
<dbReference type="Pfam" id="PF00309">
    <property type="entry name" value="Sigma54_AID"/>
    <property type="match status" value="1"/>
</dbReference>
<evidence type="ECO:0000313" key="12">
    <source>
        <dbReference type="Proteomes" id="UP000068516"/>
    </source>
</evidence>
<dbReference type="Gene3D" id="1.10.10.1330">
    <property type="entry name" value="RNA polymerase sigma-54 factor, core-binding domain"/>
    <property type="match status" value="1"/>
</dbReference>
<evidence type="ECO:0000259" key="9">
    <source>
        <dbReference type="Pfam" id="PF04552"/>
    </source>
</evidence>
<dbReference type="NCBIfam" id="TIGR02395">
    <property type="entry name" value="rpoN_sigma"/>
    <property type="match status" value="1"/>
</dbReference>
<dbReference type="InterPro" id="IPR038709">
    <property type="entry name" value="RpoN_core-bd_sf"/>
</dbReference>
<protein>
    <submittedName>
        <fullName evidence="11">RNA polymerase sigma-54 factor</fullName>
    </submittedName>
</protein>
<dbReference type="RefSeq" id="WP_029492481.1">
    <property type="nucleotide sequence ID" value="NZ_ATKH01000021.1"/>
</dbReference>
<feature type="domain" description="RNA polymerase sigma factor 54 DNA-binding" evidence="9">
    <location>
        <begin position="259"/>
        <end position="406"/>
    </location>
</feature>
<evidence type="ECO:0000256" key="8">
    <source>
        <dbReference type="ARBA" id="ARBA00023163"/>
    </source>
</evidence>
<evidence type="ECO:0000256" key="3">
    <source>
        <dbReference type="ARBA" id="ARBA00022679"/>
    </source>
</evidence>
<gene>
    <name evidence="11" type="ORF">RN92_06755</name>
</gene>
<dbReference type="GO" id="GO:0000428">
    <property type="term" value="C:DNA-directed RNA polymerase complex"/>
    <property type="evidence" value="ECO:0007669"/>
    <property type="project" value="UniProtKB-KW"/>
</dbReference>
<dbReference type="GeneID" id="60659299"/>
<dbReference type="PANTHER" id="PTHR32248">
    <property type="entry name" value="RNA POLYMERASE SIGMA-54 FACTOR"/>
    <property type="match status" value="1"/>
</dbReference>
<evidence type="ECO:0000313" key="11">
    <source>
        <dbReference type="EMBL" id="ALQ35604.1"/>
    </source>
</evidence>
<dbReference type="Pfam" id="PF04552">
    <property type="entry name" value="Sigma54_DBD"/>
    <property type="match status" value="1"/>
</dbReference>
<keyword evidence="3" id="KW-0808">Transferase</keyword>
<comment type="similarity">
    <text evidence="1">Belongs to the sigma-54 factor family.</text>
</comment>
<evidence type="ECO:0000256" key="7">
    <source>
        <dbReference type="ARBA" id="ARBA00023125"/>
    </source>
</evidence>
<dbReference type="InterPro" id="IPR007046">
    <property type="entry name" value="RNA_pol_sigma_54_core-bd"/>
</dbReference>
<reference evidence="11 12" key="1">
    <citation type="submission" date="2015-11" db="EMBL/GenBank/DDBJ databases">
        <authorList>
            <person name="Kook J.-K."/>
            <person name="Park S.-N."/>
            <person name="Lim Y.K."/>
            <person name="Jo E."/>
        </authorList>
    </citation>
    <scope>NUCLEOTIDE SEQUENCE [LARGE SCALE GENOMIC DNA]</scope>
    <source>
        <strain evidence="11 12">ChDC F206</strain>
    </source>
</reference>
<sequence>MDNKLDIIEKQKLIQSLKLSQIMKLSINILKMSITELNNFIEKELIKDLEISVELNYSNQENYDDEKEEEINYLTDEKNFFQILEEQLSYFKIETKIKKICVFIINNLNKKGYLELSKIEIKDILEVSDKELDEAFDVIHSLEPYGVGAYSLEECLKIQLKAKNLIDDKLFLFIDNYLYLLIDKKYDLIKQKLDINDDKLFSYIDIIKSLNPIPSRGYSVGKIKKIIPDIFVEIKKDEVFYEINRASIPQINVKDKINDKYYKKLNEIVSCIEKRFETLDKIMEIIIREQKSFFISQGKETNTLKISDVASELNLSPSTVSRAVKEKYIKTDFGIISLRKLFNLDSTVFLYQQKILEYIENENKEEPLSDQDIVNLLEKEGIKIARRTVTKYREKLGYKSSHKRKKY</sequence>
<keyword evidence="6" id="KW-0731">Sigma factor</keyword>
<dbReference type="InterPro" id="IPR007634">
    <property type="entry name" value="RNA_pol_sigma_54_DNA-bd"/>
</dbReference>
<keyword evidence="8" id="KW-0804">Transcription</keyword>
<dbReference type="InterPro" id="IPR000394">
    <property type="entry name" value="RNA_pol_sigma_54"/>
</dbReference>
<dbReference type="PIRSF" id="PIRSF000774">
    <property type="entry name" value="RpoN"/>
    <property type="match status" value="1"/>
</dbReference>
<keyword evidence="2" id="KW-0240">DNA-directed RNA polymerase</keyword>
<accession>A0AAC8WK68</accession>
<evidence type="ECO:0000256" key="6">
    <source>
        <dbReference type="ARBA" id="ARBA00023082"/>
    </source>
</evidence>
<evidence type="ECO:0000256" key="4">
    <source>
        <dbReference type="ARBA" id="ARBA00022695"/>
    </source>
</evidence>